<evidence type="ECO:0000313" key="1">
    <source>
        <dbReference type="EMBL" id="KAI0061173.1"/>
    </source>
</evidence>
<organism evidence="1 2">
    <name type="scientific">Artomyces pyxidatus</name>
    <dbReference type="NCBI Taxonomy" id="48021"/>
    <lineage>
        <taxon>Eukaryota</taxon>
        <taxon>Fungi</taxon>
        <taxon>Dikarya</taxon>
        <taxon>Basidiomycota</taxon>
        <taxon>Agaricomycotina</taxon>
        <taxon>Agaricomycetes</taxon>
        <taxon>Russulales</taxon>
        <taxon>Auriscalpiaceae</taxon>
        <taxon>Artomyces</taxon>
    </lineage>
</organism>
<sequence length="523" mass="59496">MATERKEHLRPPHVVSQTQDDARQDFDILFGSEYELHLLKDRLADATAQAEAQEKQCQLLETRLTHEQLRANRSDGQVRQLLRGRASTSLLGLGQDPSIRRTRIHFVTEALIAFHFLWRLSRLLGRKLAHATLMVTRLQGGLQDKTAAYDNLRLDNNILRANSDDLRRQLSNAEASKAELSRKLVAVHVQYTKSLRARERAAEAWIAFRQKTSAQHADSTRSLLLMSFVLWRCSRFLMQQLYRNQKSTTKAKAELGVARTKFNNVNARYDSLMTDCDAAYEKIAKLESQIHRQCDDLACFETSFENLQYSHAETLQQHADTNVRLKDALEKHDNLCLAHMSLQSKHVVLENRLALAEARAVDLEDAYDEHVRASGLTIALFARHIEHEREMAEEDKIRGLQPVMILLDDLRQRLEDADKHVDQMRNADHIRRKSGPLGNRRTSLDKQPVVTYVLPSPPISSRLTTRVRPPLGLAEDETAGMLTPTSSVPFVLRDTAALTSIKIPSSKPPSILNPADRVPLFIQ</sequence>
<dbReference type="EMBL" id="MU277214">
    <property type="protein sequence ID" value="KAI0061173.1"/>
    <property type="molecule type" value="Genomic_DNA"/>
</dbReference>
<keyword evidence="2" id="KW-1185">Reference proteome</keyword>
<evidence type="ECO:0000313" key="2">
    <source>
        <dbReference type="Proteomes" id="UP000814140"/>
    </source>
</evidence>
<reference evidence="1" key="2">
    <citation type="journal article" date="2022" name="New Phytol.">
        <title>Evolutionary transition to the ectomycorrhizal habit in the genomes of a hyperdiverse lineage of mushroom-forming fungi.</title>
        <authorList>
            <person name="Looney B."/>
            <person name="Miyauchi S."/>
            <person name="Morin E."/>
            <person name="Drula E."/>
            <person name="Courty P.E."/>
            <person name="Kohler A."/>
            <person name="Kuo A."/>
            <person name="LaButti K."/>
            <person name="Pangilinan J."/>
            <person name="Lipzen A."/>
            <person name="Riley R."/>
            <person name="Andreopoulos W."/>
            <person name="He G."/>
            <person name="Johnson J."/>
            <person name="Nolan M."/>
            <person name="Tritt A."/>
            <person name="Barry K.W."/>
            <person name="Grigoriev I.V."/>
            <person name="Nagy L.G."/>
            <person name="Hibbett D."/>
            <person name="Henrissat B."/>
            <person name="Matheny P.B."/>
            <person name="Labbe J."/>
            <person name="Martin F.M."/>
        </authorList>
    </citation>
    <scope>NUCLEOTIDE SEQUENCE</scope>
    <source>
        <strain evidence="1">HHB10654</strain>
    </source>
</reference>
<dbReference type="Proteomes" id="UP000814140">
    <property type="component" value="Unassembled WGS sequence"/>
</dbReference>
<comment type="caution">
    <text evidence="1">The sequence shown here is derived from an EMBL/GenBank/DDBJ whole genome shotgun (WGS) entry which is preliminary data.</text>
</comment>
<reference evidence="1" key="1">
    <citation type="submission" date="2021-03" db="EMBL/GenBank/DDBJ databases">
        <authorList>
            <consortium name="DOE Joint Genome Institute"/>
            <person name="Ahrendt S."/>
            <person name="Looney B.P."/>
            <person name="Miyauchi S."/>
            <person name="Morin E."/>
            <person name="Drula E."/>
            <person name="Courty P.E."/>
            <person name="Chicoki N."/>
            <person name="Fauchery L."/>
            <person name="Kohler A."/>
            <person name="Kuo A."/>
            <person name="Labutti K."/>
            <person name="Pangilinan J."/>
            <person name="Lipzen A."/>
            <person name="Riley R."/>
            <person name="Andreopoulos W."/>
            <person name="He G."/>
            <person name="Johnson J."/>
            <person name="Barry K.W."/>
            <person name="Grigoriev I.V."/>
            <person name="Nagy L."/>
            <person name="Hibbett D."/>
            <person name="Henrissat B."/>
            <person name="Matheny P.B."/>
            <person name="Labbe J."/>
            <person name="Martin F."/>
        </authorList>
    </citation>
    <scope>NUCLEOTIDE SEQUENCE</scope>
    <source>
        <strain evidence="1">HHB10654</strain>
    </source>
</reference>
<gene>
    <name evidence="1" type="ORF">BV25DRAFT_1839213</name>
</gene>
<name>A0ACB8SY64_9AGAM</name>
<proteinExistence type="predicted"/>
<accession>A0ACB8SY64</accession>
<protein>
    <submittedName>
        <fullName evidence="1">Uncharacterized protein</fullName>
    </submittedName>
</protein>